<dbReference type="RefSeq" id="XP_005706259.1">
    <property type="nucleotide sequence ID" value="XM_005706202.1"/>
</dbReference>
<dbReference type="InterPro" id="IPR043129">
    <property type="entry name" value="ATPase_NBD"/>
</dbReference>
<dbReference type="SUPFAM" id="SSF53067">
    <property type="entry name" value="Actin-like ATPase domain"/>
    <property type="match status" value="2"/>
</dbReference>
<dbReference type="AlphaFoldDB" id="M2Y1P6"/>
<reference evidence="3" key="1">
    <citation type="journal article" date="2013" name="Science">
        <title>Gene transfer from bacteria and archaea facilitated evolution of an extremophilic eukaryote.</title>
        <authorList>
            <person name="Schonknecht G."/>
            <person name="Chen W.H."/>
            <person name="Ternes C.M."/>
            <person name="Barbier G.G."/>
            <person name="Shrestha R.P."/>
            <person name="Stanke M."/>
            <person name="Brautigam A."/>
            <person name="Baker B.J."/>
            <person name="Banfield J.F."/>
            <person name="Garavito R.M."/>
            <person name="Carr K."/>
            <person name="Wilkerson C."/>
            <person name="Rensing S.A."/>
            <person name="Gagneul D."/>
            <person name="Dickenson N.E."/>
            <person name="Oesterhelt C."/>
            <person name="Lercher M.J."/>
            <person name="Weber A.P."/>
        </authorList>
    </citation>
    <scope>NUCLEOTIDE SEQUENCE [LARGE SCALE GENOMIC DNA]</scope>
    <source>
        <strain evidence="3">074W</strain>
    </source>
</reference>
<dbReference type="OrthoDB" id="421448at2759"/>
<dbReference type="GeneID" id="17088513"/>
<sequence length="486" mass="55126">MPEWVRVGDDVGAVIIELGTWYFRIGYAGDDSPKLLIRNLYGVNNKGSVEQLSCKRLRKGGSLLEEQVVSTDTIASAQEHSVTPSNTLDAMNETRVQEEGLQVSEPKKTSYFTPSFESPYLFFCDQCPFDWQFYEKDWSLSELLKKDGTLSDWQAFCCLLKQALTFLCVKPEDSACMFVESERGLQRETYLQLSKIVFQELSMRATFILNHATAATFASARTTALVVCVGHKGTSVVPVVEGFSLNRATVKSNLGGEFLTRILWKYFNEYSEVIDKEKIKPHGNLDLESLKIQRLVEDIKQSVCGLWNKKEDIVNSHGVPVEIFQYESAKGQFFRISRELSWKIPFVVFQPSSLNEPPLNGLCVDFVNEDGSIENIYQTDGICDMVLNALRKCDPDVRRDLIGNILLIGCSTLFPGFTKCFEDLLLEKMSPMYRVRTISVMLPEERVFASWIGGSIVASSVTFQQFWFSREEFMRSGPELILDKLI</sequence>
<accession>M2Y1P6</accession>
<dbReference type="STRING" id="130081.M2Y1P6"/>
<dbReference type="Proteomes" id="UP000030680">
    <property type="component" value="Unassembled WGS sequence"/>
</dbReference>
<gene>
    <name evidence="2" type="ORF">Gasu_29570</name>
</gene>
<protein>
    <submittedName>
        <fullName evidence="2">Actin-like protein 6A</fullName>
    </submittedName>
</protein>
<evidence type="ECO:0000313" key="3">
    <source>
        <dbReference type="Proteomes" id="UP000030680"/>
    </source>
</evidence>
<dbReference type="Gramene" id="EME29739">
    <property type="protein sequence ID" value="EME29739"/>
    <property type="gene ID" value="Gasu_29570"/>
</dbReference>
<dbReference type="SMART" id="SM00268">
    <property type="entry name" value="ACTIN"/>
    <property type="match status" value="1"/>
</dbReference>
<organism evidence="2 3">
    <name type="scientific">Galdieria sulphuraria</name>
    <name type="common">Red alga</name>
    <dbReference type="NCBI Taxonomy" id="130081"/>
    <lineage>
        <taxon>Eukaryota</taxon>
        <taxon>Rhodophyta</taxon>
        <taxon>Bangiophyceae</taxon>
        <taxon>Galdieriales</taxon>
        <taxon>Galdieriaceae</taxon>
        <taxon>Galdieria</taxon>
    </lineage>
</organism>
<dbReference type="Gene3D" id="3.30.420.40">
    <property type="match status" value="3"/>
</dbReference>
<dbReference type="Gene3D" id="3.90.640.10">
    <property type="entry name" value="Actin, Chain A, domain 4"/>
    <property type="match status" value="1"/>
</dbReference>
<comment type="similarity">
    <text evidence="1">Belongs to the actin family.</text>
</comment>
<dbReference type="EMBL" id="KB454506">
    <property type="protein sequence ID" value="EME29739.1"/>
    <property type="molecule type" value="Genomic_DNA"/>
</dbReference>
<keyword evidence="3" id="KW-1185">Reference proteome</keyword>
<dbReference type="eggNOG" id="KOG0679">
    <property type="taxonomic scope" value="Eukaryota"/>
</dbReference>
<dbReference type="InterPro" id="IPR004000">
    <property type="entry name" value="Actin"/>
</dbReference>
<proteinExistence type="inferred from homology"/>
<name>M2Y1P6_GALSU</name>
<evidence type="ECO:0000313" key="2">
    <source>
        <dbReference type="EMBL" id="EME29739.1"/>
    </source>
</evidence>
<dbReference type="KEGG" id="gsl:Gasu_29570"/>
<evidence type="ECO:0000256" key="1">
    <source>
        <dbReference type="RuleBase" id="RU000487"/>
    </source>
</evidence>
<dbReference type="PANTHER" id="PTHR11937">
    <property type="entry name" value="ACTIN"/>
    <property type="match status" value="1"/>
</dbReference>
<dbReference type="Pfam" id="PF00022">
    <property type="entry name" value="Actin"/>
    <property type="match status" value="1"/>
</dbReference>